<protein>
    <submittedName>
        <fullName evidence="13">Mitochondrial import receptor subunit TOM40 homolog</fullName>
    </submittedName>
</protein>
<dbReference type="InterPro" id="IPR023614">
    <property type="entry name" value="Porin_dom_sf"/>
</dbReference>
<evidence type="ECO:0000256" key="2">
    <source>
        <dbReference type="ARBA" id="ARBA00010510"/>
    </source>
</evidence>
<dbReference type="InterPro" id="IPR027246">
    <property type="entry name" value="Porin_Euk/Tom40"/>
</dbReference>
<reference evidence="13" key="1">
    <citation type="submission" date="2016-11" db="UniProtKB">
        <authorList>
            <consortium name="WormBaseParasite"/>
        </authorList>
    </citation>
    <scope>IDENTIFICATION</scope>
</reference>
<dbReference type="PANTHER" id="PTHR10802">
    <property type="entry name" value="MITOCHONDRIAL IMPORT RECEPTOR SUBUNIT TOM40"/>
    <property type="match status" value="1"/>
</dbReference>
<evidence type="ECO:0000256" key="9">
    <source>
        <dbReference type="ARBA" id="ARBA00023128"/>
    </source>
</evidence>
<comment type="subcellular location">
    <subcellularLocation>
        <location evidence="1">Mitochondrion outer membrane</location>
        <topology evidence="1">Multi-pass membrane protein</topology>
    </subcellularLocation>
</comment>
<dbReference type="GO" id="GO:0015288">
    <property type="term" value="F:porin activity"/>
    <property type="evidence" value="ECO:0007669"/>
    <property type="project" value="UniProtKB-KW"/>
</dbReference>
<keyword evidence="3" id="KW-0813">Transport</keyword>
<dbReference type="WBParaSite" id="L893_g373.t1">
    <property type="protein sequence ID" value="L893_g373.t1"/>
    <property type="gene ID" value="L893_g373"/>
</dbReference>
<keyword evidence="6" id="KW-1000">Mitochondrion outer membrane</keyword>
<keyword evidence="8" id="KW-0626">Porin</keyword>
<evidence type="ECO:0000313" key="13">
    <source>
        <dbReference type="WBParaSite" id="L893_g373.t1"/>
    </source>
</evidence>
<keyword evidence="12" id="KW-1185">Reference proteome</keyword>
<evidence type="ECO:0000256" key="4">
    <source>
        <dbReference type="ARBA" id="ARBA00022452"/>
    </source>
</evidence>
<evidence type="ECO:0000256" key="11">
    <source>
        <dbReference type="ARBA" id="ARBA00053506"/>
    </source>
</evidence>
<accession>A0A1I8A9W1</accession>
<evidence type="ECO:0000256" key="7">
    <source>
        <dbReference type="ARBA" id="ARBA00022927"/>
    </source>
</evidence>
<keyword evidence="10" id="KW-0472">Membrane</keyword>
<dbReference type="CDD" id="cd07305">
    <property type="entry name" value="Porin3_Tom40"/>
    <property type="match status" value="1"/>
</dbReference>
<dbReference type="GO" id="GO:0046930">
    <property type="term" value="C:pore complex"/>
    <property type="evidence" value="ECO:0007669"/>
    <property type="project" value="UniProtKB-KW"/>
</dbReference>
<comment type="similarity">
    <text evidence="2">Belongs to the Tom40 family.</text>
</comment>
<evidence type="ECO:0000256" key="6">
    <source>
        <dbReference type="ARBA" id="ARBA00022787"/>
    </source>
</evidence>
<dbReference type="GO" id="GO:0005741">
    <property type="term" value="C:mitochondrial outer membrane"/>
    <property type="evidence" value="ECO:0007669"/>
    <property type="project" value="UniProtKB-SubCell"/>
</dbReference>
<evidence type="ECO:0000256" key="5">
    <source>
        <dbReference type="ARBA" id="ARBA00022692"/>
    </source>
</evidence>
<evidence type="ECO:0000256" key="8">
    <source>
        <dbReference type="ARBA" id="ARBA00023114"/>
    </source>
</evidence>
<comment type="function">
    <text evidence="11">Channel-forming protein essential for import of protein precursors into mitochondria. Specifically required for nnt-1 accumulation in the mitochondria and may be involved in the secretion of daf-28/insulin from the mitochondria. Required for embryonic and larval development.</text>
</comment>
<dbReference type="InterPro" id="IPR037930">
    <property type="entry name" value="Tom40"/>
</dbReference>
<dbReference type="GO" id="GO:0008320">
    <property type="term" value="F:protein transmembrane transporter activity"/>
    <property type="evidence" value="ECO:0007669"/>
    <property type="project" value="InterPro"/>
</dbReference>
<dbReference type="FunFam" id="2.40.160.10:FF:000005">
    <property type="entry name" value="mitochondrial import receptor subunit TOM40 homolog"/>
    <property type="match status" value="1"/>
</dbReference>
<sequence length="338" mass="36400">MGSGYVHSNGLFASIWPLSASIAVYMDPSANAGVGSISPADSESFLTGSNSMNPGTYEEMHRKCKDIFPMCFDGAKVMVQKGLSSHFQVSHTVQISPQNTGYRFGATYVGNKQTGPGEAFPVLLGDTDATGNTNATLLHQFGSNWRVKLQSQVQQGKLAAAQGSVDYRGRLSTLGLTIANLDVVNDSGIVVGTFLRKITQQLDLGAELVYQYGKNIPGQQISVLSYGGRWTAKDWILSGSLGVSGLHACYYHKQNENISFGVEFESNFRLQEAVTTFGYQVELPEAGVTMRASCDTQWTVGGVFEKRLSRELPFTLALSGLLNHSKAQGKFGVGLIIG</sequence>
<keyword evidence="7" id="KW-0653">Protein transport</keyword>
<evidence type="ECO:0000256" key="1">
    <source>
        <dbReference type="ARBA" id="ARBA00004374"/>
    </source>
</evidence>
<evidence type="ECO:0000256" key="10">
    <source>
        <dbReference type="ARBA" id="ARBA00023136"/>
    </source>
</evidence>
<evidence type="ECO:0000256" key="3">
    <source>
        <dbReference type="ARBA" id="ARBA00022448"/>
    </source>
</evidence>
<name>A0A1I8A9W1_9BILA</name>
<keyword evidence="4" id="KW-1134">Transmembrane beta strand</keyword>
<dbReference type="Gene3D" id="2.40.160.10">
    <property type="entry name" value="Porin"/>
    <property type="match status" value="1"/>
</dbReference>
<dbReference type="Proteomes" id="UP000095287">
    <property type="component" value="Unplaced"/>
</dbReference>
<dbReference type="Pfam" id="PF01459">
    <property type="entry name" value="Porin_3"/>
    <property type="match status" value="1"/>
</dbReference>
<keyword evidence="5" id="KW-0812">Transmembrane</keyword>
<keyword evidence="9" id="KW-0496">Mitochondrion</keyword>
<proteinExistence type="inferred from homology"/>
<evidence type="ECO:0000313" key="12">
    <source>
        <dbReference type="Proteomes" id="UP000095287"/>
    </source>
</evidence>
<dbReference type="AlphaFoldDB" id="A0A1I8A9W1"/>
<dbReference type="GO" id="GO:0030150">
    <property type="term" value="P:protein import into mitochondrial matrix"/>
    <property type="evidence" value="ECO:0007669"/>
    <property type="project" value="InterPro"/>
</dbReference>
<organism evidence="12 13">
    <name type="scientific">Steinernema glaseri</name>
    <dbReference type="NCBI Taxonomy" id="37863"/>
    <lineage>
        <taxon>Eukaryota</taxon>
        <taxon>Metazoa</taxon>
        <taxon>Ecdysozoa</taxon>
        <taxon>Nematoda</taxon>
        <taxon>Chromadorea</taxon>
        <taxon>Rhabditida</taxon>
        <taxon>Tylenchina</taxon>
        <taxon>Panagrolaimomorpha</taxon>
        <taxon>Strongyloidoidea</taxon>
        <taxon>Steinernematidae</taxon>
        <taxon>Steinernema</taxon>
    </lineage>
</organism>
<keyword evidence="8" id="KW-0406">Ion transport</keyword>